<accession>A0ABW4WU83</accession>
<evidence type="ECO:0000313" key="1">
    <source>
        <dbReference type="EMBL" id="MFD2066263.1"/>
    </source>
</evidence>
<proteinExistence type="predicted"/>
<reference evidence="2" key="1">
    <citation type="journal article" date="2019" name="Int. J. Syst. Evol. Microbiol.">
        <title>The Global Catalogue of Microorganisms (GCM) 10K type strain sequencing project: providing services to taxonomists for standard genome sequencing and annotation.</title>
        <authorList>
            <consortium name="The Broad Institute Genomics Platform"/>
            <consortium name="The Broad Institute Genome Sequencing Center for Infectious Disease"/>
            <person name="Wu L."/>
            <person name="Ma J."/>
        </authorList>
    </citation>
    <scope>NUCLEOTIDE SEQUENCE [LARGE SCALE GENOMIC DNA]</scope>
    <source>
        <strain evidence="2">JCM 16545</strain>
    </source>
</reference>
<comment type="caution">
    <text evidence="1">The sequence shown here is derived from an EMBL/GenBank/DDBJ whole genome shotgun (WGS) entry which is preliminary data.</text>
</comment>
<gene>
    <name evidence="1" type="ORF">ACFSKU_05160</name>
</gene>
<keyword evidence="2" id="KW-1185">Reference proteome</keyword>
<sequence length="215" mass="24540">MALKDIINKVKKEIKVVQGEDTKDKLFTNENTFPDEATAIREFERAKQKLFDVNLWSDLEGITSTFQLYDQQGQRTTAQKPEEGYYFKIILPASPIENWVRITDIREIENMAEFVVHPSEEPVSNKEGEKGEIKHFFIKEASSTFRVERKGTKLIGSEIGKNEGINNQGEEAGDRAALNTMISEGGWAGFQDLQWGNLTRYFVHLTEAESDSERS</sequence>
<dbReference type="RefSeq" id="WP_229961083.1">
    <property type="nucleotide sequence ID" value="NZ_JAJJWI010000010.1"/>
</dbReference>
<evidence type="ECO:0000313" key="2">
    <source>
        <dbReference type="Proteomes" id="UP001597369"/>
    </source>
</evidence>
<protein>
    <submittedName>
        <fullName evidence="1">Uncharacterized protein</fullName>
    </submittedName>
</protein>
<name>A0ABW4WU83_9BACT</name>
<organism evidence="1 2">
    <name type="scientific">Pontibacter silvestris</name>
    <dbReference type="NCBI Taxonomy" id="2305183"/>
    <lineage>
        <taxon>Bacteria</taxon>
        <taxon>Pseudomonadati</taxon>
        <taxon>Bacteroidota</taxon>
        <taxon>Cytophagia</taxon>
        <taxon>Cytophagales</taxon>
        <taxon>Hymenobacteraceae</taxon>
        <taxon>Pontibacter</taxon>
    </lineage>
</organism>
<dbReference type="Proteomes" id="UP001597369">
    <property type="component" value="Unassembled WGS sequence"/>
</dbReference>
<dbReference type="EMBL" id="JBHUHV010000018">
    <property type="protein sequence ID" value="MFD2066263.1"/>
    <property type="molecule type" value="Genomic_DNA"/>
</dbReference>